<sequence>MSLTITPAGKAESKPGFRTDLQGLRALAVLLVMVYHIWFSRVSGGVDIFLMLSAFFLTASVSKRISRGERPRVLNQWAHRFSRLVPQAAVVVLAVVIGSWVLLPSSRWPQLIDQSFASLFYKQNWYLAENQVDYYAFNTAASSPLQHFWSLSVQGQVFTLWPLILAACALVWKLFFSRRNFAWVAGTAFGLIFAGSLAFSIHLTAANQQVAYFHTGARLWEFALGSLLALALPWLSALPEKLRRIGGWTGLSTIISCGALLDVQGQFPGYIALVPTLGAALLIMAPSARSWSNPSGLLSLPPLRKLGDLSYGMYLWHWPLLVFYLTLSGSSRAGLLPGALLIIASIAMSWCTTRWVEKPLSARQVAADFGGLLAGRQAQLASGVLVAVIGVGIVSVPVLAWEGNVEYRRTVAAAQAPEETPGATASEDWDPSPAALTLPLATDLDGEWQNPGRECSGAQDSEDPRITFCRQGGNFAAGEPVLVMLGDSHMQHWSEAGARMMEDSGGSWILLHHPGCRYGSETARAEPECASFQDAAQEYVTALAPTWVMANASMTVQGYDEELRTPGEQEALVDGFDQAIFSFLAAGSKVVAVRDTPRYEYLIPECVDSAKSDPSRCDGLASELLNETNPVETWLDSAGYGNTVISLDLTPVLCPQGVCKAVIGNVLTYLDNSHLSKRFVDSAADEFAAAFRAATGFKN</sequence>
<keyword evidence="1" id="KW-0812">Transmembrane</keyword>
<dbReference type="Proteomes" id="UP000477543">
    <property type="component" value="Unassembled WGS sequence"/>
</dbReference>
<keyword evidence="1" id="KW-0472">Membrane</keyword>
<dbReference type="GO" id="GO:0016747">
    <property type="term" value="F:acyltransferase activity, transferring groups other than amino-acyl groups"/>
    <property type="evidence" value="ECO:0007669"/>
    <property type="project" value="InterPro"/>
</dbReference>
<keyword evidence="4" id="KW-0012">Acyltransferase</keyword>
<feature type="domain" description="Acyltransferase 3" evidence="2">
    <location>
        <begin position="20"/>
        <end position="353"/>
    </location>
</feature>
<feature type="transmembrane region" description="Helical" evidence="1">
    <location>
        <begin position="267"/>
        <end position="288"/>
    </location>
</feature>
<dbReference type="Pfam" id="PF01757">
    <property type="entry name" value="Acyl_transf_3"/>
    <property type="match status" value="1"/>
</dbReference>
<feature type="transmembrane region" description="Helical" evidence="1">
    <location>
        <begin position="217"/>
        <end position="238"/>
    </location>
</feature>
<evidence type="ECO:0000256" key="1">
    <source>
        <dbReference type="SAM" id="Phobius"/>
    </source>
</evidence>
<feature type="transmembrane region" description="Helical" evidence="1">
    <location>
        <begin position="44"/>
        <end position="63"/>
    </location>
</feature>
<feature type="transmembrane region" description="Helical" evidence="1">
    <location>
        <begin position="183"/>
        <end position="205"/>
    </location>
</feature>
<gene>
    <name evidence="4" type="ORF">GT020_14575</name>
</gene>
<keyword evidence="4" id="KW-0808">Transferase</keyword>
<protein>
    <submittedName>
        <fullName evidence="4">Acyltransferase family protein</fullName>
    </submittedName>
</protein>
<dbReference type="PANTHER" id="PTHR23028">
    <property type="entry name" value="ACETYLTRANSFERASE"/>
    <property type="match status" value="1"/>
</dbReference>
<dbReference type="InterPro" id="IPR002656">
    <property type="entry name" value="Acyl_transf_3_dom"/>
</dbReference>
<dbReference type="GO" id="GO:0009103">
    <property type="term" value="P:lipopolysaccharide biosynthetic process"/>
    <property type="evidence" value="ECO:0007669"/>
    <property type="project" value="TreeGrafter"/>
</dbReference>
<dbReference type="RefSeq" id="WP_161449762.1">
    <property type="nucleotide sequence ID" value="NZ_WYDN01000015.1"/>
</dbReference>
<dbReference type="GO" id="GO:0016020">
    <property type="term" value="C:membrane"/>
    <property type="evidence" value="ECO:0007669"/>
    <property type="project" value="TreeGrafter"/>
</dbReference>
<comment type="caution">
    <text evidence="4">The sequence shown here is derived from an EMBL/GenBank/DDBJ whole genome shotgun (WGS) entry which is preliminary data.</text>
</comment>
<feature type="transmembrane region" description="Helical" evidence="1">
    <location>
        <begin position="84"/>
        <end position="103"/>
    </location>
</feature>
<organism evidence="4 5">
    <name type="scientific">Glutamicibacter soli</name>
    <dbReference type="NCBI Taxonomy" id="453836"/>
    <lineage>
        <taxon>Bacteria</taxon>
        <taxon>Bacillati</taxon>
        <taxon>Actinomycetota</taxon>
        <taxon>Actinomycetes</taxon>
        <taxon>Micrococcales</taxon>
        <taxon>Micrococcaceae</taxon>
        <taxon>Glutamicibacter</taxon>
    </lineage>
</organism>
<feature type="transmembrane region" description="Helical" evidence="1">
    <location>
        <begin position="309"/>
        <end position="327"/>
    </location>
</feature>
<keyword evidence="1" id="KW-1133">Transmembrane helix</keyword>
<dbReference type="EMBL" id="WYDN01000015">
    <property type="protein sequence ID" value="NAZ17279.1"/>
    <property type="molecule type" value="Genomic_DNA"/>
</dbReference>
<dbReference type="AlphaFoldDB" id="A0A6L9G7W0"/>
<evidence type="ECO:0000259" key="2">
    <source>
        <dbReference type="Pfam" id="PF01757"/>
    </source>
</evidence>
<feature type="transmembrane region" description="Helical" evidence="1">
    <location>
        <begin position="21"/>
        <end position="38"/>
    </location>
</feature>
<evidence type="ECO:0000313" key="5">
    <source>
        <dbReference type="Proteomes" id="UP000477543"/>
    </source>
</evidence>
<dbReference type="InterPro" id="IPR043968">
    <property type="entry name" value="SGNH"/>
</dbReference>
<evidence type="ECO:0000259" key="3">
    <source>
        <dbReference type="Pfam" id="PF19040"/>
    </source>
</evidence>
<feature type="domain" description="SGNH" evidence="3">
    <location>
        <begin position="455"/>
        <end position="688"/>
    </location>
</feature>
<proteinExistence type="predicted"/>
<reference evidence="4 5" key="1">
    <citation type="submission" date="2020-01" db="EMBL/GenBank/DDBJ databases">
        <title>Glutamicibacter soli M275.</title>
        <authorList>
            <person name="Meng X."/>
        </authorList>
    </citation>
    <scope>NUCLEOTIDE SEQUENCE [LARGE SCALE GENOMIC DNA]</scope>
    <source>
        <strain evidence="4 5">M275</strain>
    </source>
</reference>
<accession>A0A6L9G7W0</accession>
<dbReference type="Pfam" id="PF19040">
    <property type="entry name" value="SGNH"/>
    <property type="match status" value="1"/>
</dbReference>
<feature type="transmembrane region" description="Helical" evidence="1">
    <location>
        <begin position="380"/>
        <end position="401"/>
    </location>
</feature>
<dbReference type="PANTHER" id="PTHR23028:SF53">
    <property type="entry name" value="ACYL_TRANSF_3 DOMAIN-CONTAINING PROTEIN"/>
    <property type="match status" value="1"/>
</dbReference>
<dbReference type="InterPro" id="IPR050879">
    <property type="entry name" value="Acyltransferase_3"/>
</dbReference>
<evidence type="ECO:0000313" key="4">
    <source>
        <dbReference type="EMBL" id="NAZ17279.1"/>
    </source>
</evidence>
<feature type="transmembrane region" description="Helical" evidence="1">
    <location>
        <begin position="158"/>
        <end position="176"/>
    </location>
</feature>
<name>A0A6L9G7W0_9MICC</name>
<feature type="transmembrane region" description="Helical" evidence="1">
    <location>
        <begin position="333"/>
        <end position="353"/>
    </location>
</feature>